<name>I5BU54_9BACT</name>
<reference evidence="2 3" key="1">
    <citation type="submission" date="2012-05" db="EMBL/GenBank/DDBJ databases">
        <title>Genome sequence of Nitritalea halalkaliphila LW7.</title>
        <authorList>
            <person name="Jangir P.K."/>
            <person name="Singh A."/>
            <person name="Shivaji S."/>
            <person name="Sharma R."/>
        </authorList>
    </citation>
    <scope>NUCLEOTIDE SEQUENCE [LARGE SCALE GENOMIC DNA]</scope>
    <source>
        <strain evidence="2 3">LW7</strain>
    </source>
</reference>
<evidence type="ECO:0000313" key="2">
    <source>
        <dbReference type="EMBL" id="EIM73106.1"/>
    </source>
</evidence>
<gene>
    <name evidence="2" type="ORF">A3SI_18562</name>
</gene>
<evidence type="ECO:0000259" key="1">
    <source>
        <dbReference type="Pfam" id="PF21012"/>
    </source>
</evidence>
<sequence>MLRQEDGRDFNHLFAGFNYLFSEQIVDFQLFHRRGAWLMGLHAAARQQEREDFNASHAQDFQRLEAGISIAYRVPLSGGWTLLPDAALHHVIHARGNLAVPEFQRNIVTREVVAPMLAWDSRTFTRLALRLQAKKTYEKFALAPFVSVGREGATLGAVSGFQEATSLRTDQAQIGIHFIH</sequence>
<dbReference type="AlphaFoldDB" id="I5BU54"/>
<keyword evidence="3" id="KW-1185">Reference proteome</keyword>
<proteinExistence type="predicted"/>
<dbReference type="InterPro" id="IPR049236">
    <property type="entry name" value="DUF6850"/>
</dbReference>
<organism evidence="2 3">
    <name type="scientific">Nitritalea halalkaliphila LW7</name>
    <dbReference type="NCBI Taxonomy" id="1189621"/>
    <lineage>
        <taxon>Bacteria</taxon>
        <taxon>Pseudomonadati</taxon>
        <taxon>Bacteroidota</taxon>
        <taxon>Cytophagia</taxon>
        <taxon>Cytophagales</taxon>
        <taxon>Cyclobacteriaceae</taxon>
        <taxon>Nitritalea</taxon>
    </lineage>
</organism>
<dbReference type="STRING" id="1189621.A3SI_18562"/>
<dbReference type="EMBL" id="AJYA01000067">
    <property type="protein sequence ID" value="EIM73106.1"/>
    <property type="molecule type" value="Genomic_DNA"/>
</dbReference>
<protein>
    <recommendedName>
        <fullName evidence="1">DUF6850 domain-containing protein</fullName>
    </recommendedName>
</protein>
<accession>I5BU54</accession>
<feature type="domain" description="DUF6850" evidence="1">
    <location>
        <begin position="6"/>
        <end position="138"/>
    </location>
</feature>
<dbReference type="Pfam" id="PF21012">
    <property type="entry name" value="DUF6850"/>
    <property type="match status" value="1"/>
</dbReference>
<evidence type="ECO:0000313" key="3">
    <source>
        <dbReference type="Proteomes" id="UP000005551"/>
    </source>
</evidence>
<dbReference type="Proteomes" id="UP000005551">
    <property type="component" value="Unassembled WGS sequence"/>
</dbReference>
<comment type="caution">
    <text evidence="2">The sequence shown here is derived from an EMBL/GenBank/DDBJ whole genome shotgun (WGS) entry which is preliminary data.</text>
</comment>